<feature type="region of interest" description="Disordered" evidence="1">
    <location>
        <begin position="1"/>
        <end position="31"/>
    </location>
</feature>
<evidence type="ECO:0000313" key="3">
    <source>
        <dbReference type="Proteomes" id="UP000095284"/>
    </source>
</evidence>
<reference evidence="2" key="2">
    <citation type="submission" date="2020-09" db="EMBL/GenBank/DDBJ databases">
        <authorList>
            <person name="Kikuchi T."/>
        </authorList>
    </citation>
    <scope>NUCLEOTIDE SEQUENCE</scope>
    <source>
        <strain evidence="2">Ka4C1</strain>
    </source>
</reference>
<dbReference type="Proteomes" id="UP000582659">
    <property type="component" value="Unassembled WGS sequence"/>
</dbReference>
<organism evidence="3 5">
    <name type="scientific">Bursaphelenchus xylophilus</name>
    <name type="common">Pinewood nematode worm</name>
    <name type="synonym">Aphelenchoides xylophilus</name>
    <dbReference type="NCBI Taxonomy" id="6326"/>
    <lineage>
        <taxon>Eukaryota</taxon>
        <taxon>Metazoa</taxon>
        <taxon>Ecdysozoa</taxon>
        <taxon>Nematoda</taxon>
        <taxon>Chromadorea</taxon>
        <taxon>Rhabditida</taxon>
        <taxon>Tylenchina</taxon>
        <taxon>Tylenchomorpha</taxon>
        <taxon>Aphelenchoidea</taxon>
        <taxon>Aphelenchoididae</taxon>
        <taxon>Bursaphelenchus</taxon>
    </lineage>
</organism>
<dbReference type="EMBL" id="CAJFCV020000001">
    <property type="protein sequence ID" value="CAG9084885.1"/>
    <property type="molecule type" value="Genomic_DNA"/>
</dbReference>
<protein>
    <submittedName>
        <fullName evidence="2">(pine wood nematode) hypothetical protein</fullName>
    </submittedName>
</protein>
<gene>
    <name evidence="2" type="ORF">BXYJ_LOCUS1540</name>
</gene>
<dbReference type="Proteomes" id="UP000659654">
    <property type="component" value="Unassembled WGS sequence"/>
</dbReference>
<accession>A0A1I7S7B9</accession>
<evidence type="ECO:0000313" key="4">
    <source>
        <dbReference type="Proteomes" id="UP000659654"/>
    </source>
</evidence>
<feature type="compositionally biased region" description="Basic and acidic residues" evidence="1">
    <location>
        <begin position="1"/>
        <end position="12"/>
    </location>
</feature>
<sequence>MESPNEEGRDGRPPSSPGEIMRTESSPDYGEFGEYLTPRNSRDTLRCEPVCSKWSAHLWFSDCSDIVTKEIMKMESTFCSITMTIRKKKLELADYPQWEGLLKFLEESNCISTKSWLTPHTDMEVECQTRESDFLHFTNRLGFELKGSSNRCVMLRELPRLIPQSMSVCYFVGNRDCRTICPGVVPRVKNNVIVYRTRADANAANEELGPTQYYFFRPSLDFDGDSYAESLSTPRRTPSTST</sequence>
<proteinExistence type="predicted"/>
<evidence type="ECO:0000256" key="1">
    <source>
        <dbReference type="SAM" id="MobiDB-lite"/>
    </source>
</evidence>
<dbReference type="Proteomes" id="UP000095284">
    <property type="component" value="Unplaced"/>
</dbReference>
<evidence type="ECO:0000313" key="2">
    <source>
        <dbReference type="EMBL" id="CAD5209647.1"/>
    </source>
</evidence>
<dbReference type="AlphaFoldDB" id="A0A1I7S7B9"/>
<dbReference type="WBParaSite" id="BXY_0890800.1">
    <property type="protein sequence ID" value="BXY_0890800.1"/>
    <property type="gene ID" value="BXY_0890800"/>
</dbReference>
<dbReference type="EMBL" id="CAJFDI010000001">
    <property type="protein sequence ID" value="CAD5209647.1"/>
    <property type="molecule type" value="Genomic_DNA"/>
</dbReference>
<keyword evidence="4" id="KW-1185">Reference proteome</keyword>
<evidence type="ECO:0000313" key="5">
    <source>
        <dbReference type="WBParaSite" id="BXY_0890800.1"/>
    </source>
</evidence>
<name>A0A1I7S7B9_BURXY</name>
<reference evidence="5" key="1">
    <citation type="submission" date="2016-11" db="UniProtKB">
        <authorList>
            <consortium name="WormBaseParasite"/>
        </authorList>
    </citation>
    <scope>IDENTIFICATION</scope>
</reference>